<reference evidence="3 4" key="1">
    <citation type="submission" date="2024-03" db="EMBL/GenBank/DDBJ databases">
        <title>Draft genome sequence of Pseudonocardia nematodicida JCM 31783.</title>
        <authorList>
            <person name="Butdee W."/>
            <person name="Duangmal K."/>
        </authorList>
    </citation>
    <scope>NUCLEOTIDE SEQUENCE [LARGE SCALE GENOMIC DNA]</scope>
    <source>
        <strain evidence="3 4">JCM 31783</strain>
    </source>
</reference>
<dbReference type="SUPFAM" id="SSF53335">
    <property type="entry name" value="S-adenosyl-L-methionine-dependent methyltransferases"/>
    <property type="match status" value="1"/>
</dbReference>
<dbReference type="InterPro" id="IPR029063">
    <property type="entry name" value="SAM-dependent_MTases_sf"/>
</dbReference>
<dbReference type="InterPro" id="IPR013630">
    <property type="entry name" value="Methyltransf_Zn-bd_dom_put"/>
</dbReference>
<evidence type="ECO:0000259" key="1">
    <source>
        <dbReference type="Pfam" id="PF08421"/>
    </source>
</evidence>
<dbReference type="InterPro" id="IPR038576">
    <property type="entry name" value="Methyltransf_Zn-bd_dom_put_sf"/>
</dbReference>
<dbReference type="Pfam" id="PF13489">
    <property type="entry name" value="Methyltransf_23"/>
    <property type="match status" value="1"/>
</dbReference>
<proteinExistence type="predicted"/>
<keyword evidence="4" id="KW-1185">Reference proteome</keyword>
<feature type="domain" description="Methyltransferase putative zinc binding" evidence="1">
    <location>
        <begin position="19"/>
        <end position="80"/>
    </location>
</feature>
<accession>A0ABV1K3F3</accession>
<evidence type="ECO:0000313" key="4">
    <source>
        <dbReference type="Proteomes" id="UP001494902"/>
    </source>
</evidence>
<dbReference type="EMBL" id="JBEDNQ010000001">
    <property type="protein sequence ID" value="MEQ3548986.1"/>
    <property type="molecule type" value="Genomic_DNA"/>
</dbReference>
<dbReference type="Gene3D" id="6.20.50.110">
    <property type="entry name" value="Methyltransferase, zinc-binding domain"/>
    <property type="match status" value="1"/>
</dbReference>
<dbReference type="RefSeq" id="WP_349296078.1">
    <property type="nucleotide sequence ID" value="NZ_JBEDNQ010000001.1"/>
</dbReference>
<dbReference type="PANTHER" id="PTHR43861">
    <property type="entry name" value="TRANS-ACONITATE 2-METHYLTRANSFERASE-RELATED"/>
    <property type="match status" value="1"/>
</dbReference>
<sequence>MTTDTELRLLPSAVPVTNCRSCGDHRLQEFLSLGSTPIANALLAPADSIEPDPSYPLVVGVCETCALVQVMHELPAEVIFGAEYPYFSSFSDQLVRHSRAHVEELVATRRLGPDSLVVEIASNDGYLLREFAPHGVPVLGVEPTPGPAAAARESGVDTIEEFFGIGLGRRLRAERGAADVVLAKNVMAHVPDLNGFVAGMAALVAEDGIVQVENPGLPALLDHAEFDTVYHEHFCYFSTIAVQRLFARHGLVLLDVEQFPGLHGGTLRWTAGTRGMPSKRARAQLDAERAAGLDGTAVYTGFGLRVIQLQHELRSLLRRLRAEGATIAAYGAAAKGATLLNSSGIGANLIDFVVDRNPHKQGRLMPGARLPILDPSALLERRPDYVVLLAWNVAEEVVAQQRAYTDAGGRFIVPVPKPRILGS</sequence>
<dbReference type="GO" id="GO:0008168">
    <property type="term" value="F:methyltransferase activity"/>
    <property type="evidence" value="ECO:0007669"/>
    <property type="project" value="UniProtKB-KW"/>
</dbReference>
<dbReference type="Pfam" id="PF08421">
    <property type="entry name" value="Methyltransf_13"/>
    <property type="match status" value="1"/>
</dbReference>
<keyword evidence="3" id="KW-0489">Methyltransferase</keyword>
<dbReference type="GO" id="GO:0032259">
    <property type="term" value="P:methylation"/>
    <property type="evidence" value="ECO:0007669"/>
    <property type="project" value="UniProtKB-KW"/>
</dbReference>
<evidence type="ECO:0000313" key="3">
    <source>
        <dbReference type="EMBL" id="MEQ3548986.1"/>
    </source>
</evidence>
<evidence type="ECO:0000259" key="2">
    <source>
        <dbReference type="Pfam" id="PF08484"/>
    </source>
</evidence>
<keyword evidence="3" id="KW-0808">Transferase</keyword>
<dbReference type="InterPro" id="IPR013691">
    <property type="entry name" value="MeTrfase_14"/>
</dbReference>
<feature type="domain" description="C-methyltransferase" evidence="2">
    <location>
        <begin position="262"/>
        <end position="416"/>
    </location>
</feature>
<gene>
    <name evidence="3" type="ORF">WIS52_00770</name>
</gene>
<organism evidence="3 4">
    <name type="scientific">Pseudonocardia nematodicida</name>
    <dbReference type="NCBI Taxonomy" id="1206997"/>
    <lineage>
        <taxon>Bacteria</taxon>
        <taxon>Bacillati</taxon>
        <taxon>Actinomycetota</taxon>
        <taxon>Actinomycetes</taxon>
        <taxon>Pseudonocardiales</taxon>
        <taxon>Pseudonocardiaceae</taxon>
        <taxon>Pseudonocardia</taxon>
    </lineage>
</organism>
<dbReference type="PANTHER" id="PTHR43861:SF5">
    <property type="entry name" value="BLL5978 PROTEIN"/>
    <property type="match status" value="1"/>
</dbReference>
<dbReference type="Gene3D" id="3.40.50.720">
    <property type="entry name" value="NAD(P)-binding Rossmann-like Domain"/>
    <property type="match status" value="1"/>
</dbReference>
<dbReference type="Gene3D" id="3.40.50.150">
    <property type="entry name" value="Vaccinia Virus protein VP39"/>
    <property type="match status" value="1"/>
</dbReference>
<name>A0ABV1K3F3_9PSEU</name>
<dbReference type="Pfam" id="PF08484">
    <property type="entry name" value="Methyltransf_14"/>
    <property type="match status" value="1"/>
</dbReference>
<protein>
    <submittedName>
        <fullName evidence="3">Class I SAM-dependent methyltransferase</fullName>
        <ecNumber evidence="3">2.1.1.-</ecNumber>
    </submittedName>
</protein>
<dbReference type="Gene3D" id="6.10.250.3100">
    <property type="match status" value="1"/>
</dbReference>
<comment type="caution">
    <text evidence="3">The sequence shown here is derived from an EMBL/GenBank/DDBJ whole genome shotgun (WGS) entry which is preliminary data.</text>
</comment>
<dbReference type="EC" id="2.1.1.-" evidence="3"/>
<dbReference type="Proteomes" id="UP001494902">
    <property type="component" value="Unassembled WGS sequence"/>
</dbReference>